<keyword evidence="2" id="KW-1185">Reference proteome</keyword>
<protein>
    <submittedName>
        <fullName evidence="1">Uncharacterized protein</fullName>
    </submittedName>
</protein>
<name>A0A8T8S8V0_9BASI</name>
<dbReference type="EMBL" id="LWDF02002900">
    <property type="protein sequence ID" value="KAE8235223.1"/>
    <property type="molecule type" value="Genomic_DNA"/>
</dbReference>
<dbReference type="AlphaFoldDB" id="A0A8T8S8V0"/>
<proteinExistence type="predicted"/>
<feature type="non-terminal residue" evidence="1">
    <location>
        <position position="1"/>
    </location>
</feature>
<accession>A0A8T8S8V0</accession>
<comment type="caution">
    <text evidence="1">The sequence shown here is derived from an EMBL/GenBank/DDBJ whole genome shotgun (WGS) entry which is preliminary data.</text>
</comment>
<feature type="non-terminal residue" evidence="1">
    <location>
        <position position="305"/>
    </location>
</feature>
<gene>
    <name evidence="1" type="ORF">A4X13_0g9573</name>
</gene>
<evidence type="ECO:0000313" key="1">
    <source>
        <dbReference type="EMBL" id="KAE8235223.1"/>
    </source>
</evidence>
<reference evidence="1" key="1">
    <citation type="submission" date="2016-04" db="EMBL/GenBank/DDBJ databases">
        <authorList>
            <person name="Nguyen H.D."/>
            <person name="Samba Siva P."/>
            <person name="Cullis J."/>
            <person name="Levesque C.A."/>
            <person name="Hambleton S."/>
        </authorList>
    </citation>
    <scope>NUCLEOTIDE SEQUENCE</scope>
    <source>
        <strain evidence="1">DAOMC 236416</strain>
    </source>
</reference>
<organism evidence="1 2">
    <name type="scientific">Tilletia indica</name>
    <dbReference type="NCBI Taxonomy" id="43049"/>
    <lineage>
        <taxon>Eukaryota</taxon>
        <taxon>Fungi</taxon>
        <taxon>Dikarya</taxon>
        <taxon>Basidiomycota</taxon>
        <taxon>Ustilaginomycotina</taxon>
        <taxon>Exobasidiomycetes</taxon>
        <taxon>Tilletiales</taxon>
        <taxon>Tilletiaceae</taxon>
        <taxon>Tilletia</taxon>
    </lineage>
</organism>
<sequence>HHYRLIKEVADTDRALRNWLTDLPDDRIHDARFLAEKDDPDPDLALKVKETGAKPPVREAVQLLGKPHAHQNKIHRRVQQLQSYRGLEIGFDPEKDTWSVHATFVDLNKLPEPALNGPCRPIIVLTADPVPTTGGFKMAFTTVDHMFTGLPASVPITLDSKRMEQIRRYTLRLLTWIGRQPQWSCQDGNMPYLVVPTKAEVGDAQSFDFEKQVDMDEVARLGEWTTKPVLESGIDVSLAELSDRILLERHNEDEAVVWAMKNVTGMGWLHVSRIERMQNWATGIFEDDTELESCHTKALPPTNTW</sequence>
<dbReference type="Proteomes" id="UP000077521">
    <property type="component" value="Unassembled WGS sequence"/>
</dbReference>
<evidence type="ECO:0000313" key="2">
    <source>
        <dbReference type="Proteomes" id="UP000077521"/>
    </source>
</evidence>
<reference evidence="1" key="2">
    <citation type="journal article" date="2019" name="IMA Fungus">
        <title>Genome sequencing and comparison of five Tilletia species to identify candidate genes for the detection of regulated species infecting wheat.</title>
        <authorList>
            <person name="Nguyen H.D.T."/>
            <person name="Sultana T."/>
            <person name="Kesanakurti P."/>
            <person name="Hambleton S."/>
        </authorList>
    </citation>
    <scope>NUCLEOTIDE SEQUENCE</scope>
    <source>
        <strain evidence="1">DAOMC 236416</strain>
    </source>
</reference>